<accession>A0ACA9YAB1</accession>
<protein>
    <submittedName>
        <fullName evidence="1">Uncharacterized protein</fullName>
    </submittedName>
</protein>
<name>A0ACA9YAB1_9ASCO</name>
<evidence type="ECO:0000313" key="2">
    <source>
        <dbReference type="Proteomes" id="UP001152531"/>
    </source>
</evidence>
<sequence>MKQTSIFEYRSRREVKTFEEVVDLTSDNEELNGGNDLDNKLSMGISTSDDMDVESNSTDYVSAEESTNINPFLDVSKSLIKNEIDLKESYSLAIPSTSFISQINNVPDLSIKEEAKLFVEEEGCVKEENFAEEKEIFVKEEKLVEEIFVREDQKEDYQQDQTEYEIREDNADDEMELDTADDTLMRFYESDSDISSDDDPDYEYRIMNDIDLNYASSDEEQYSFKILGDAPKRSKQQNKINIDNISHLELVGNDKDACPVCKVFLGELTEQFRQAHIKGCLLETNFTVSPVRIAKEKAVPLVKLPSYRNDTVKQSPLRKIDPPKNVSFKSKRRPIPDLKIMEFPVNPINNFKVSMDAFNYCPHLEIDHYFLSHFHADHYGGISKKWCYERVFDCVEDFEDLSRYRPIIYCGKVTANLLTIKFGIDPRFLQVLDFETKYLIKSYDNFKNGYEKVQKVEKVECPGLYVTLMTANHCPGSAIFLFESFGDETVNKTYLHCGDFRINKDMLHHELLKPYLLPKGKSLIDKVYLDTTYLTFHYNFPKQEDVCNQISQMFEDLSDVSDTSLLSEWFGLNNQSRITDFLKSKAKPKKKFLIVIGTYVIGKERLAIAVSKRLNNCPIYISSIKSRGYQYEVVRAFEDEYLDTHLTENEFGNDDCQCVIHLVPMDIIYTMEEFKKYIKFNKYLDNFERCVGLRPTGWSHTQEYRTNKELDMLEYPKPVTDNMSRNQFINIVCDICLEIPDFNYNNDILPQNKRYSSTNRRDKDSLRIYSLPYSEHSSYRELTYFCLFLNIAEIIPTVGTEEDRLVGRMNQHISYWNQIKELMKSKVQDPTLDKMVHHKIQELNIEKF</sequence>
<dbReference type="EMBL" id="CALSDN010000007">
    <property type="protein sequence ID" value="CAH6721839.1"/>
    <property type="molecule type" value="Genomic_DNA"/>
</dbReference>
<reference evidence="1" key="1">
    <citation type="submission" date="2022-06" db="EMBL/GenBank/DDBJ databases">
        <authorList>
            <person name="Legras J.-L."/>
            <person name="Devillers H."/>
            <person name="Grondin C."/>
        </authorList>
    </citation>
    <scope>NUCLEOTIDE SEQUENCE</scope>
    <source>
        <strain evidence="1">CLIB 1444</strain>
    </source>
</reference>
<proteinExistence type="predicted"/>
<organism evidence="1 2">
    <name type="scientific">[Candida] jaroonii</name>
    <dbReference type="NCBI Taxonomy" id="467808"/>
    <lineage>
        <taxon>Eukaryota</taxon>
        <taxon>Fungi</taxon>
        <taxon>Dikarya</taxon>
        <taxon>Ascomycota</taxon>
        <taxon>Saccharomycotina</taxon>
        <taxon>Pichiomycetes</taxon>
        <taxon>Debaryomycetaceae</taxon>
        <taxon>Yamadazyma</taxon>
    </lineage>
</organism>
<dbReference type="Proteomes" id="UP001152531">
    <property type="component" value="Unassembled WGS sequence"/>
</dbReference>
<evidence type="ECO:0000313" key="1">
    <source>
        <dbReference type="EMBL" id="CAH6721839.1"/>
    </source>
</evidence>
<comment type="caution">
    <text evidence="1">The sequence shown here is derived from an EMBL/GenBank/DDBJ whole genome shotgun (WGS) entry which is preliminary data.</text>
</comment>
<keyword evidence="2" id="KW-1185">Reference proteome</keyword>
<gene>
    <name evidence="1" type="ORF">CLIB1444_07S03620</name>
</gene>